<sequence length="793" mass="91299">MSTREVQTSSNVLCTRLHEDLTAAQSLFRVHEKLIHDKWTAKNNTKKRSHLLQLRPSMHCDQDAFLAVLNSPLPSEDAVQLRRDHKDFFLLPYMTIDTLAKDASRVLRLLHYRLFHTPEEWVPFDNMQIVAGWRGGVLAERFNDGCIILSDPFYGKWTPFSASDVHSGKSYGVPRALSILMAQSKLVRFLRDFIESMIPNIPGVTSKDILKDTTLTELSLSWPHRTEELPELKFGKIYHSEPFNSPPVFDRDTIDRLLEVVSSKQDEAQDHLWLLQTDPAYFYSSATHHKEFNLDTIPGSTTNRTSKIQYLGGKVAIYPVTQVQHWTYLYEEIRNVRHHYDAYPGCIMAGQPLPESYERALAALSHVVQKLLAHQSEHIHNLIFASPAWRSMWQIDAALSTEDKIILERKDRQSIRFRDYYSTDRILYCVKVLSELPDSEGSMDISMALKSLDLYLAGCTEEEAAKIDPVVYRSITDMAAMYQVFTALRMHRPSISQHYATDAEVVKSRDSRFWRIGCKDFQNYHFRFGGALENIDKFRMPEGSKNKQWLDEADRARKALTQLWSRVRENYRKMYQQFDVNSADSKDLLHIFSYCDSPDLQATIAQERTEILRSIQPQPRILSSIPHASAIEDIPRKMANLGEEPKQKNKSKCVSLDSEVPSNEPAIPPKDESSMTKLPLPKRSKSRDTIRRLFPAVMSDLKSTIHWQDFVATMCDLGFHSEHRGGSEWTFKSLGSDEKGRIGSEKEDTNRSKKSIVIHEPHPQHRLAAVSLQWIGKRLSRRFGLGRESFEDI</sequence>
<comment type="caution">
    <text evidence="2">The sequence shown here is derived from an EMBL/GenBank/DDBJ whole genome shotgun (WGS) entry which is preliminary data.</text>
</comment>
<organism evidence="2 3">
    <name type="scientific">Heterodermia speciosa</name>
    <dbReference type="NCBI Taxonomy" id="116794"/>
    <lineage>
        <taxon>Eukaryota</taxon>
        <taxon>Fungi</taxon>
        <taxon>Dikarya</taxon>
        <taxon>Ascomycota</taxon>
        <taxon>Pezizomycotina</taxon>
        <taxon>Lecanoromycetes</taxon>
        <taxon>OSLEUM clade</taxon>
        <taxon>Lecanoromycetidae</taxon>
        <taxon>Caliciales</taxon>
        <taxon>Physciaceae</taxon>
        <taxon>Heterodermia</taxon>
    </lineage>
</organism>
<accession>A0A8H3J679</accession>
<name>A0A8H3J679_9LECA</name>
<proteinExistence type="predicted"/>
<gene>
    <name evidence="2" type="ORF">HETSPECPRED_003637</name>
</gene>
<dbReference type="PANTHER" id="PTHR40788:SF2">
    <property type="entry name" value="CLR5 DOMAIN-CONTAINING PROTEIN"/>
    <property type="match status" value="1"/>
</dbReference>
<dbReference type="PANTHER" id="PTHR40788">
    <property type="entry name" value="CLR5 DOMAIN-CONTAINING PROTEIN-RELATED"/>
    <property type="match status" value="1"/>
</dbReference>
<protein>
    <submittedName>
        <fullName evidence="2">Uncharacterized protein</fullName>
    </submittedName>
</protein>
<keyword evidence="3" id="KW-1185">Reference proteome</keyword>
<dbReference type="EMBL" id="CAJPDS010000203">
    <property type="protein sequence ID" value="CAF9941526.1"/>
    <property type="molecule type" value="Genomic_DNA"/>
</dbReference>
<evidence type="ECO:0000313" key="3">
    <source>
        <dbReference type="Proteomes" id="UP000664521"/>
    </source>
</evidence>
<feature type="region of interest" description="Disordered" evidence="1">
    <location>
        <begin position="731"/>
        <end position="753"/>
    </location>
</feature>
<feature type="compositionally biased region" description="Basic and acidic residues" evidence="1">
    <location>
        <begin position="735"/>
        <end position="753"/>
    </location>
</feature>
<evidence type="ECO:0000313" key="2">
    <source>
        <dbReference type="EMBL" id="CAF9941526.1"/>
    </source>
</evidence>
<feature type="region of interest" description="Disordered" evidence="1">
    <location>
        <begin position="641"/>
        <end position="685"/>
    </location>
</feature>
<reference evidence="2" key="1">
    <citation type="submission" date="2021-03" db="EMBL/GenBank/DDBJ databases">
        <authorList>
            <person name="Tagirdzhanova G."/>
        </authorList>
    </citation>
    <scope>NUCLEOTIDE SEQUENCE</scope>
</reference>
<evidence type="ECO:0000256" key="1">
    <source>
        <dbReference type="SAM" id="MobiDB-lite"/>
    </source>
</evidence>
<dbReference type="AlphaFoldDB" id="A0A8H3J679"/>
<dbReference type="OrthoDB" id="2922289at2759"/>
<dbReference type="Proteomes" id="UP000664521">
    <property type="component" value="Unassembled WGS sequence"/>
</dbReference>